<protein>
    <submittedName>
        <fullName evidence="1">Uncharacterized protein</fullName>
    </submittedName>
</protein>
<reference evidence="1 2" key="1">
    <citation type="submission" date="2014-11" db="EMBL/GenBank/DDBJ databases">
        <title>Draft genome sequence of Kirrobacter mercurialis.</title>
        <authorList>
            <person name="Coil D.A."/>
            <person name="Eisen J.A."/>
        </authorList>
    </citation>
    <scope>NUCLEOTIDE SEQUENCE [LARGE SCALE GENOMIC DNA]</scope>
    <source>
        <strain evidence="1 2">Coronado</strain>
    </source>
</reference>
<organism evidence="1 2">
    <name type="scientific">Croceibacterium mercuriale</name>
    <dbReference type="NCBI Taxonomy" id="1572751"/>
    <lineage>
        <taxon>Bacteria</taxon>
        <taxon>Pseudomonadati</taxon>
        <taxon>Pseudomonadota</taxon>
        <taxon>Alphaproteobacteria</taxon>
        <taxon>Sphingomonadales</taxon>
        <taxon>Erythrobacteraceae</taxon>
        <taxon>Croceibacterium</taxon>
    </lineage>
</organism>
<dbReference type="EMBL" id="JTDN01000001">
    <property type="protein sequence ID" value="KHL25627.1"/>
    <property type="molecule type" value="Genomic_DNA"/>
</dbReference>
<evidence type="ECO:0000313" key="2">
    <source>
        <dbReference type="Proteomes" id="UP000030988"/>
    </source>
</evidence>
<dbReference type="RefSeq" id="WP_039094159.1">
    <property type="nucleotide sequence ID" value="NZ_JTDN01000001.1"/>
</dbReference>
<evidence type="ECO:0000313" key="1">
    <source>
        <dbReference type="EMBL" id="KHL25627.1"/>
    </source>
</evidence>
<name>A0A0B2C032_9SPHN</name>
<dbReference type="Proteomes" id="UP000030988">
    <property type="component" value="Unassembled WGS sequence"/>
</dbReference>
<dbReference type="AlphaFoldDB" id="A0A0B2C032"/>
<dbReference type="STRING" id="1572751.PK98_02930"/>
<comment type="caution">
    <text evidence="1">The sequence shown here is derived from an EMBL/GenBank/DDBJ whole genome shotgun (WGS) entry which is preliminary data.</text>
</comment>
<keyword evidence="2" id="KW-1185">Reference proteome</keyword>
<sequence>MTTLVDVLTSAATLGAALFEGANNRRFDAKVRAAFTTDALMIVSATQALAISPAHGQDSAAYDPVKQEVEEALTAIRAAIPGEPATIHAARLEAVQAAEALKRATVKPGISVA</sequence>
<gene>
    <name evidence="1" type="ORF">PK98_02930</name>
</gene>
<proteinExistence type="predicted"/>
<accession>A0A0B2C032</accession>
<dbReference type="OrthoDB" id="9841789at2"/>